<feature type="chain" id="PRO_5025492994" description="Galactose oxidase" evidence="3">
    <location>
        <begin position="30"/>
        <end position="695"/>
    </location>
</feature>
<dbReference type="GeneID" id="54484111"/>
<dbReference type="RefSeq" id="XP_033605375.1">
    <property type="nucleotide sequence ID" value="XM_033743057.1"/>
</dbReference>
<feature type="compositionally biased region" description="Basic and acidic residues" evidence="1">
    <location>
        <begin position="686"/>
        <end position="695"/>
    </location>
</feature>
<sequence>MGKIYPASSCVRAALLLACLGVREGCAQAGSFAPTAKVCRLVGGRAALFDNRIFMAGSNVTLTEDPAGSYPTDSLLSIDLAQTRDLADTLTNVISTALPAGHQNSSANVKVGGAMWFDRTDMYDLSVARDSDNKLSSQLWRFTPFGEQHSWKQWVVTGEKMPTGDGLGAAYASIRRFNTSFFSGGTFGSSEVGIIELNSTDPADPVISYRKPPADSILGSKRTKAPMFYLPYGNQGILVMLGGVVSLQANGNDLMAAMDSIDIYDIESSRWFNTPATLDLPSTRKNFCGWVTQAPDNSSSFITINGGEDNTESKDDVWVLTIPSFKWVSMNDSRETGRRNHHCFKHGHNNGVVLGGEVINKDDNSVVDCSSPKNKPVLRSLDLSEYYWMDEFDPVDKPFSVHPKLSSTIGSQVFSPDLEPSLKEIFTKRIADEEPPTTPTSPGETQSGQPPDSAQTDPVQTPGGTESPVGPNSTPPSNRNRSLSTSQKAAIGGAVGGSFIVLAILGLACFWFRKRKDHRPDRYMYRSKTSSLTICESEPEKDGFLHVPDNEYSSGYRDAVPATMRKSGHSRINSWSRQVPAHRTSCSVSSVSRLDVPGQRNSFSVSSVSKLDNAEDFYRNGNTGPGGLTPTGQTPMSDISSVMGTIIVCDGESPGINGRIPQAGQRASVREISPFRQPVRDPSPYRPEDVGKTFI</sequence>
<dbReference type="AlphaFoldDB" id="A0A6A6WL44"/>
<reference evidence="4" key="1">
    <citation type="journal article" date="2020" name="Stud. Mycol.">
        <title>101 Dothideomycetes genomes: a test case for predicting lifestyles and emergence of pathogens.</title>
        <authorList>
            <person name="Haridas S."/>
            <person name="Albert R."/>
            <person name="Binder M."/>
            <person name="Bloem J."/>
            <person name="Labutti K."/>
            <person name="Salamov A."/>
            <person name="Andreopoulos B."/>
            <person name="Baker S."/>
            <person name="Barry K."/>
            <person name="Bills G."/>
            <person name="Bluhm B."/>
            <person name="Cannon C."/>
            <person name="Castanera R."/>
            <person name="Culley D."/>
            <person name="Daum C."/>
            <person name="Ezra D."/>
            <person name="Gonzalez J."/>
            <person name="Henrissat B."/>
            <person name="Kuo A."/>
            <person name="Liang C."/>
            <person name="Lipzen A."/>
            <person name="Lutzoni F."/>
            <person name="Magnuson J."/>
            <person name="Mondo S."/>
            <person name="Nolan M."/>
            <person name="Ohm R."/>
            <person name="Pangilinan J."/>
            <person name="Park H.-J."/>
            <person name="Ramirez L."/>
            <person name="Alfaro M."/>
            <person name="Sun H."/>
            <person name="Tritt A."/>
            <person name="Yoshinaga Y."/>
            <person name="Zwiers L.-H."/>
            <person name="Turgeon B."/>
            <person name="Goodwin S."/>
            <person name="Spatafora J."/>
            <person name="Crous P."/>
            <person name="Grigoriev I."/>
        </authorList>
    </citation>
    <scope>NUCLEOTIDE SEQUENCE</scope>
    <source>
        <strain evidence="4">CBS 121739</strain>
    </source>
</reference>
<gene>
    <name evidence="4" type="ORF">EJ05DRAFT_471885</name>
</gene>
<evidence type="ECO:0000256" key="3">
    <source>
        <dbReference type="SAM" id="SignalP"/>
    </source>
</evidence>
<protein>
    <recommendedName>
        <fullName evidence="6">Galactose oxidase</fullName>
    </recommendedName>
</protein>
<evidence type="ECO:0000313" key="4">
    <source>
        <dbReference type="EMBL" id="KAF2762924.1"/>
    </source>
</evidence>
<keyword evidence="2" id="KW-1133">Transmembrane helix</keyword>
<feature type="transmembrane region" description="Helical" evidence="2">
    <location>
        <begin position="489"/>
        <end position="512"/>
    </location>
</feature>
<dbReference type="SUPFAM" id="SSF117281">
    <property type="entry name" value="Kelch motif"/>
    <property type="match status" value="1"/>
</dbReference>
<dbReference type="CDD" id="cd12087">
    <property type="entry name" value="TM_EGFR-like"/>
    <property type="match status" value="1"/>
</dbReference>
<dbReference type="Gene3D" id="2.120.10.80">
    <property type="entry name" value="Kelch-type beta propeller"/>
    <property type="match status" value="1"/>
</dbReference>
<evidence type="ECO:0008006" key="6">
    <source>
        <dbReference type="Google" id="ProtNLM"/>
    </source>
</evidence>
<organism evidence="4 5">
    <name type="scientific">Pseudovirgaria hyperparasitica</name>
    <dbReference type="NCBI Taxonomy" id="470096"/>
    <lineage>
        <taxon>Eukaryota</taxon>
        <taxon>Fungi</taxon>
        <taxon>Dikarya</taxon>
        <taxon>Ascomycota</taxon>
        <taxon>Pezizomycotina</taxon>
        <taxon>Dothideomycetes</taxon>
        <taxon>Dothideomycetes incertae sedis</taxon>
        <taxon>Acrospermales</taxon>
        <taxon>Acrospermaceae</taxon>
        <taxon>Pseudovirgaria</taxon>
    </lineage>
</organism>
<evidence type="ECO:0000256" key="1">
    <source>
        <dbReference type="SAM" id="MobiDB-lite"/>
    </source>
</evidence>
<evidence type="ECO:0000313" key="5">
    <source>
        <dbReference type="Proteomes" id="UP000799437"/>
    </source>
</evidence>
<dbReference type="EMBL" id="ML996565">
    <property type="protein sequence ID" value="KAF2762924.1"/>
    <property type="molecule type" value="Genomic_DNA"/>
</dbReference>
<name>A0A6A6WL44_9PEZI</name>
<feature type="compositionally biased region" description="Polar residues" evidence="1">
    <location>
        <begin position="446"/>
        <end position="485"/>
    </location>
</feature>
<keyword evidence="3" id="KW-0732">Signal</keyword>
<keyword evidence="2" id="KW-0812">Transmembrane</keyword>
<accession>A0A6A6WL44</accession>
<feature type="region of interest" description="Disordered" evidence="1">
    <location>
        <begin position="676"/>
        <end position="695"/>
    </location>
</feature>
<proteinExistence type="predicted"/>
<dbReference type="InterPro" id="IPR015915">
    <property type="entry name" value="Kelch-typ_b-propeller"/>
</dbReference>
<feature type="signal peptide" evidence="3">
    <location>
        <begin position="1"/>
        <end position="29"/>
    </location>
</feature>
<evidence type="ECO:0000256" key="2">
    <source>
        <dbReference type="SAM" id="Phobius"/>
    </source>
</evidence>
<dbReference type="OrthoDB" id="10251809at2759"/>
<keyword evidence="2" id="KW-0472">Membrane</keyword>
<dbReference type="Proteomes" id="UP000799437">
    <property type="component" value="Unassembled WGS sequence"/>
</dbReference>
<keyword evidence="5" id="KW-1185">Reference proteome</keyword>
<feature type="region of interest" description="Disordered" evidence="1">
    <location>
        <begin position="428"/>
        <end position="485"/>
    </location>
</feature>